<dbReference type="RefSeq" id="WP_307408961.1">
    <property type="nucleotide sequence ID" value="NZ_JAUSUR010000004.1"/>
</dbReference>
<keyword evidence="2" id="KW-0238">DNA-binding</keyword>
<organism evidence="5 6">
    <name type="scientific">Breznakia pachnodae</name>
    <dbReference type="NCBI Taxonomy" id="265178"/>
    <lineage>
        <taxon>Bacteria</taxon>
        <taxon>Bacillati</taxon>
        <taxon>Bacillota</taxon>
        <taxon>Erysipelotrichia</taxon>
        <taxon>Erysipelotrichales</taxon>
        <taxon>Erysipelotrichaceae</taxon>
        <taxon>Breznakia</taxon>
    </lineage>
</organism>
<evidence type="ECO:0000256" key="2">
    <source>
        <dbReference type="ARBA" id="ARBA00023125"/>
    </source>
</evidence>
<evidence type="ECO:0000259" key="4">
    <source>
        <dbReference type="PROSITE" id="PS51898"/>
    </source>
</evidence>
<dbReference type="InterPro" id="IPR013762">
    <property type="entry name" value="Integrase-like_cat_sf"/>
</dbReference>
<reference evidence="5 6" key="1">
    <citation type="submission" date="2023-07" db="EMBL/GenBank/DDBJ databases">
        <title>Genomic Encyclopedia of Type Strains, Phase IV (KMG-IV): sequencing the most valuable type-strain genomes for metagenomic binning, comparative biology and taxonomic classification.</title>
        <authorList>
            <person name="Goeker M."/>
        </authorList>
    </citation>
    <scope>NUCLEOTIDE SEQUENCE [LARGE SCALE GENOMIC DNA]</scope>
    <source>
        <strain evidence="5 6">DSM 16784</strain>
    </source>
</reference>
<proteinExistence type="inferred from homology"/>
<dbReference type="InterPro" id="IPR010998">
    <property type="entry name" value="Integrase_recombinase_N"/>
</dbReference>
<evidence type="ECO:0000313" key="5">
    <source>
        <dbReference type="EMBL" id="MDQ0361864.1"/>
    </source>
</evidence>
<feature type="domain" description="Tyr recombinase" evidence="4">
    <location>
        <begin position="109"/>
        <end position="309"/>
    </location>
</feature>
<evidence type="ECO:0000256" key="1">
    <source>
        <dbReference type="ARBA" id="ARBA00008857"/>
    </source>
</evidence>
<sequence>MKKSFTLNELIELYDKYKSREIKTSTKLSNKYMANALSQWKDFDLTLLNEKLIENDILNPVFEKKSVSYTNKIRSYLNKIFSFALKEELIIVNPISKISIYRNPDEVIKEVRHYTPDDWRIINQCFKTWIEKNPNDYIYFVIISILYYMGMRIGEVLALSKNDIINNTYINIYKTCTFFPRTEIESGYLVTAPKTFNSRRKIKMPKILRQIMNQYFEYYNDRYTENAQFLFGGNQPVHIRNVGRKFKKITELGKLPQLKVHSLRHSHASFLINNGAISKAVAERLGNTETEVQKTYSHLFKSASDACVQLIDDEFF</sequence>
<dbReference type="Pfam" id="PF00589">
    <property type="entry name" value="Phage_integrase"/>
    <property type="match status" value="1"/>
</dbReference>
<dbReference type="InterPro" id="IPR002104">
    <property type="entry name" value="Integrase_catalytic"/>
</dbReference>
<gene>
    <name evidence="5" type="ORF">J2S15_002614</name>
</gene>
<dbReference type="CDD" id="cd01189">
    <property type="entry name" value="INT_ICEBs1_C_like"/>
    <property type="match status" value="1"/>
</dbReference>
<dbReference type="Proteomes" id="UP001230220">
    <property type="component" value="Unassembled WGS sequence"/>
</dbReference>
<dbReference type="SUPFAM" id="SSF56349">
    <property type="entry name" value="DNA breaking-rejoining enzymes"/>
    <property type="match status" value="1"/>
</dbReference>
<keyword evidence="6" id="KW-1185">Reference proteome</keyword>
<dbReference type="EMBL" id="JAUSUR010000004">
    <property type="protein sequence ID" value="MDQ0361864.1"/>
    <property type="molecule type" value="Genomic_DNA"/>
</dbReference>
<evidence type="ECO:0000313" key="6">
    <source>
        <dbReference type="Proteomes" id="UP001230220"/>
    </source>
</evidence>
<dbReference type="InterPro" id="IPR050090">
    <property type="entry name" value="Tyrosine_recombinase_XerCD"/>
</dbReference>
<comment type="similarity">
    <text evidence="1">Belongs to the 'phage' integrase family.</text>
</comment>
<dbReference type="PANTHER" id="PTHR30349:SF64">
    <property type="entry name" value="PROPHAGE INTEGRASE INTD-RELATED"/>
    <property type="match status" value="1"/>
</dbReference>
<accession>A0ABU0E582</accession>
<dbReference type="PANTHER" id="PTHR30349">
    <property type="entry name" value="PHAGE INTEGRASE-RELATED"/>
    <property type="match status" value="1"/>
</dbReference>
<dbReference type="InterPro" id="IPR011010">
    <property type="entry name" value="DNA_brk_join_enz"/>
</dbReference>
<protein>
    <submittedName>
        <fullName evidence="5">Integrase</fullName>
    </submittedName>
</protein>
<comment type="caution">
    <text evidence="5">The sequence shown here is derived from an EMBL/GenBank/DDBJ whole genome shotgun (WGS) entry which is preliminary data.</text>
</comment>
<name>A0ABU0E582_9FIRM</name>
<dbReference type="Gene3D" id="1.10.150.130">
    <property type="match status" value="1"/>
</dbReference>
<evidence type="ECO:0000256" key="3">
    <source>
        <dbReference type="ARBA" id="ARBA00023172"/>
    </source>
</evidence>
<dbReference type="PROSITE" id="PS51898">
    <property type="entry name" value="TYR_RECOMBINASE"/>
    <property type="match status" value="1"/>
</dbReference>
<dbReference type="Gene3D" id="1.10.443.10">
    <property type="entry name" value="Intergrase catalytic core"/>
    <property type="match status" value="1"/>
</dbReference>
<keyword evidence="3" id="KW-0233">DNA recombination</keyword>